<gene>
    <name evidence="4" type="ORF">JX265_006331</name>
</gene>
<evidence type="ECO:0000313" key="5">
    <source>
        <dbReference type="Proteomes" id="UP000829685"/>
    </source>
</evidence>
<sequence>MALSYFMPRLCLLITLLAHVAQAWQVPAEYAITASQNNRFFQDSTGQPFFWQADTAWLLFHRLNLTEAELYLSDRSNKGFNIILATAFTQIGINNSNRNGDLPFVDEDVTQPNEPYWAFIDSILEVAWEKGIRVAMVPAWGYYVHSSDNEGSVINTTTARAFGSFIGQRYPYLPKLLVADTNPWWQNKTAVKDNYSRGGVPPEYPHTDWSDVYDELAGGIIDGERESIRAAASWTGAFQKGPSLWWPLMTIHPTNQWFSGGPIALASAFMGDRPWLTFDASQSGHADYAPNPPIPRWNCRRGWEPVQLMYAAGDTGKGRTRPVLDNEPHYENRYNNGKSTKAYWNATDVRIGSWQTVFSGAAGVTYGADNVMQMYIPELYQPSGSGPAISWAEDIHLPGSGQIQYIQKAISDRGGGSYYNRVPAQNIIVSPSGTDDKRVTATVDSLGTWIMVYTPTGDPFSIDIQSLSGCNVEASWYDPLSGKYTAFKHSQCEDTGHIRHFTPPQALEHNDWVLVLDLK</sequence>
<name>A0A9P9WMB5_9PEZI</name>
<evidence type="ECO:0000259" key="3">
    <source>
        <dbReference type="Pfam" id="PF13204"/>
    </source>
</evidence>
<dbReference type="AlphaFoldDB" id="A0A9P9WMB5"/>
<dbReference type="PANTHER" id="PTHR37836:SF2">
    <property type="entry name" value="DUF4038 DOMAIN-CONTAINING PROTEIN"/>
    <property type="match status" value="1"/>
</dbReference>
<reference evidence="4" key="1">
    <citation type="submission" date="2021-03" db="EMBL/GenBank/DDBJ databases">
        <title>Revisited historic fungal species revealed as producer of novel bioactive compounds through whole genome sequencing and comparative genomics.</title>
        <authorList>
            <person name="Vignolle G.A."/>
            <person name="Hochenegger N."/>
            <person name="Mach R.L."/>
            <person name="Mach-Aigner A.R."/>
            <person name="Javad Rahimi M."/>
            <person name="Salim K.A."/>
            <person name="Chan C.M."/>
            <person name="Lim L.B.L."/>
            <person name="Cai F."/>
            <person name="Druzhinina I.S."/>
            <person name="U'Ren J.M."/>
            <person name="Derntl C."/>
        </authorList>
    </citation>
    <scope>NUCLEOTIDE SEQUENCE</scope>
    <source>
        <strain evidence="4">TUCIM 5799</strain>
    </source>
</reference>
<comment type="caution">
    <text evidence="4">The sequence shown here is derived from an EMBL/GenBank/DDBJ whole genome shotgun (WGS) entry which is preliminary data.</text>
</comment>
<evidence type="ECO:0000259" key="2">
    <source>
        <dbReference type="Pfam" id="PF12904"/>
    </source>
</evidence>
<proteinExistence type="predicted"/>
<keyword evidence="5" id="KW-1185">Reference proteome</keyword>
<accession>A0A9P9WMB5</accession>
<evidence type="ECO:0000256" key="1">
    <source>
        <dbReference type="SAM" id="SignalP"/>
    </source>
</evidence>
<protein>
    <recommendedName>
        <fullName evidence="6">DUF4038 domain-containing protein</fullName>
    </recommendedName>
</protein>
<feature type="domain" description="Apiosidase-like catalytic" evidence="3">
    <location>
        <begin position="35"/>
        <end position="412"/>
    </location>
</feature>
<keyword evidence="1" id="KW-0732">Signal</keyword>
<feature type="chain" id="PRO_5040353437" description="DUF4038 domain-containing protein" evidence="1">
    <location>
        <begin position="24"/>
        <end position="519"/>
    </location>
</feature>
<dbReference type="InterPro" id="IPR024749">
    <property type="entry name" value="Collagen-bd_put"/>
</dbReference>
<dbReference type="Pfam" id="PF12904">
    <property type="entry name" value="Collagen_bind_2"/>
    <property type="match status" value="1"/>
</dbReference>
<evidence type="ECO:0000313" key="4">
    <source>
        <dbReference type="EMBL" id="KAI1870161.1"/>
    </source>
</evidence>
<dbReference type="EMBL" id="JAFIMR010000014">
    <property type="protein sequence ID" value="KAI1870161.1"/>
    <property type="molecule type" value="Genomic_DNA"/>
</dbReference>
<feature type="domain" description="Putative collagen-binding" evidence="2">
    <location>
        <begin position="422"/>
        <end position="517"/>
    </location>
</feature>
<dbReference type="Proteomes" id="UP000829685">
    <property type="component" value="Unassembled WGS sequence"/>
</dbReference>
<dbReference type="Pfam" id="PF13204">
    <property type="entry name" value="Apiosidase"/>
    <property type="match status" value="1"/>
</dbReference>
<dbReference type="Gene3D" id="3.20.20.80">
    <property type="entry name" value="Glycosidases"/>
    <property type="match status" value="1"/>
</dbReference>
<feature type="signal peptide" evidence="1">
    <location>
        <begin position="1"/>
        <end position="23"/>
    </location>
</feature>
<evidence type="ECO:0008006" key="6">
    <source>
        <dbReference type="Google" id="ProtNLM"/>
    </source>
</evidence>
<organism evidence="4 5">
    <name type="scientific">Neoarthrinium moseri</name>
    <dbReference type="NCBI Taxonomy" id="1658444"/>
    <lineage>
        <taxon>Eukaryota</taxon>
        <taxon>Fungi</taxon>
        <taxon>Dikarya</taxon>
        <taxon>Ascomycota</taxon>
        <taxon>Pezizomycotina</taxon>
        <taxon>Sordariomycetes</taxon>
        <taxon>Xylariomycetidae</taxon>
        <taxon>Amphisphaeriales</taxon>
        <taxon>Apiosporaceae</taxon>
        <taxon>Neoarthrinium</taxon>
    </lineage>
</organism>
<dbReference type="PANTHER" id="PTHR37836">
    <property type="entry name" value="LMO1036 PROTEIN"/>
    <property type="match status" value="1"/>
</dbReference>
<dbReference type="InterPro" id="IPR025277">
    <property type="entry name" value="Apiosidase-like_cat_dom"/>
</dbReference>